<organism evidence="2 3">
    <name type="scientific">Pirellulimonas nuda</name>
    <dbReference type="NCBI Taxonomy" id="2528009"/>
    <lineage>
        <taxon>Bacteria</taxon>
        <taxon>Pseudomonadati</taxon>
        <taxon>Planctomycetota</taxon>
        <taxon>Planctomycetia</taxon>
        <taxon>Pirellulales</taxon>
        <taxon>Lacipirellulaceae</taxon>
        <taxon>Pirellulimonas</taxon>
    </lineage>
</organism>
<evidence type="ECO:0000313" key="3">
    <source>
        <dbReference type="Proteomes" id="UP000317429"/>
    </source>
</evidence>
<dbReference type="EMBL" id="CP036291">
    <property type="protein sequence ID" value="QDU88011.1"/>
    <property type="molecule type" value="Genomic_DNA"/>
</dbReference>
<keyword evidence="1" id="KW-0732">Signal</keyword>
<sequence precursor="true">MRFFESAIVLGLSLVASFATSQVIMNQASTAAEGYQRGVAGVIQAQGERNLSNSQAAINMTDARSAHIDNQVKSVNAFWETRGIYEQHKQEEQYQMTQRRSAYLARNGLQSLTPQEFDRSTGAIAWPKILEQPAYDEYRKKLDELFKDRASNGALTGSQYMEATTATKEWRAAITAQKDQYPGPILSDMLRFILKVNRELDDNLS</sequence>
<feature type="signal peptide" evidence="1">
    <location>
        <begin position="1"/>
        <end position="21"/>
    </location>
</feature>
<proteinExistence type="predicted"/>
<evidence type="ECO:0000256" key="1">
    <source>
        <dbReference type="SAM" id="SignalP"/>
    </source>
</evidence>
<dbReference type="RefSeq" id="WP_145282475.1">
    <property type="nucleotide sequence ID" value="NZ_CP036291.1"/>
</dbReference>
<reference evidence="2 3" key="1">
    <citation type="submission" date="2019-02" db="EMBL/GenBank/DDBJ databases">
        <title>Deep-cultivation of Planctomycetes and their phenomic and genomic characterization uncovers novel biology.</title>
        <authorList>
            <person name="Wiegand S."/>
            <person name="Jogler M."/>
            <person name="Boedeker C."/>
            <person name="Pinto D."/>
            <person name="Vollmers J."/>
            <person name="Rivas-Marin E."/>
            <person name="Kohn T."/>
            <person name="Peeters S.H."/>
            <person name="Heuer A."/>
            <person name="Rast P."/>
            <person name="Oberbeckmann S."/>
            <person name="Bunk B."/>
            <person name="Jeske O."/>
            <person name="Meyerdierks A."/>
            <person name="Storesund J.E."/>
            <person name="Kallscheuer N."/>
            <person name="Luecker S."/>
            <person name="Lage O.M."/>
            <person name="Pohl T."/>
            <person name="Merkel B.J."/>
            <person name="Hornburger P."/>
            <person name="Mueller R.-W."/>
            <person name="Bruemmer F."/>
            <person name="Labrenz M."/>
            <person name="Spormann A.M."/>
            <person name="Op den Camp H."/>
            <person name="Overmann J."/>
            <person name="Amann R."/>
            <person name="Jetten M.S.M."/>
            <person name="Mascher T."/>
            <person name="Medema M.H."/>
            <person name="Devos D.P."/>
            <person name="Kaster A.-K."/>
            <person name="Ovreas L."/>
            <person name="Rohde M."/>
            <person name="Galperin M.Y."/>
            <person name="Jogler C."/>
        </authorList>
    </citation>
    <scope>NUCLEOTIDE SEQUENCE [LARGE SCALE GENOMIC DNA]</scope>
    <source>
        <strain evidence="2 3">Pla175</strain>
    </source>
</reference>
<protein>
    <submittedName>
        <fullName evidence="2">Uncharacterized protein</fullName>
    </submittedName>
</protein>
<keyword evidence="3" id="KW-1185">Reference proteome</keyword>
<evidence type="ECO:0000313" key="2">
    <source>
        <dbReference type="EMBL" id="QDU88011.1"/>
    </source>
</evidence>
<gene>
    <name evidence="2" type="ORF">Pla175_13800</name>
</gene>
<dbReference type="AlphaFoldDB" id="A0A518D963"/>
<feature type="chain" id="PRO_5022208141" evidence="1">
    <location>
        <begin position="22"/>
        <end position="205"/>
    </location>
</feature>
<name>A0A518D963_9BACT</name>
<accession>A0A518D963</accession>
<dbReference type="Proteomes" id="UP000317429">
    <property type="component" value="Chromosome"/>
</dbReference>
<dbReference type="KEGG" id="pnd:Pla175_13800"/>
<dbReference type="OrthoDB" id="291789at2"/>